<reference evidence="1 2" key="1">
    <citation type="submission" date="2015-11" db="EMBL/GenBank/DDBJ databases">
        <title>Genomic analysis of 38 Legionella species identifies large and diverse effector repertoires.</title>
        <authorList>
            <person name="Burstein D."/>
            <person name="Amaro F."/>
            <person name="Zusman T."/>
            <person name="Lifshitz Z."/>
            <person name="Cohen O."/>
            <person name="Gilbert J.A."/>
            <person name="Pupko T."/>
            <person name="Shuman H.A."/>
            <person name="Segal G."/>
        </authorList>
    </citation>
    <scope>NUCLEOTIDE SEQUENCE [LARGE SCALE GENOMIC DNA]</scope>
    <source>
        <strain evidence="1 2">ATCC 51914</strain>
    </source>
</reference>
<gene>
    <name evidence="1" type="ORF">Lwal_2858</name>
</gene>
<dbReference type="RefSeq" id="WP_058481475.1">
    <property type="nucleotide sequence ID" value="NZ_CAAAIQ010000010.1"/>
</dbReference>
<dbReference type="InterPro" id="IPR049983">
    <property type="entry name" value="T4SS_Ceg17"/>
</dbReference>
<accession>A0A0W1A0D6</accession>
<sequence>MYPKTDSSIKGFTLKYTGRKFQQKNDSVHGMEALRKNFSEMGALAIRFQLSLAQFAALLGPVCEEHYEDYSTEFTAEGKNQSDLFGLSKDSSEVARNTIVLEQSSHYIVGIGKILNERSQPLRYPNTSMTRGGESIWDTIHFSVWQTGINLSSQLSKQGFLYLCHPHGIEAEDYKRISEELSRGEFEIIIESDKKLVKTHSGIVIETSAIPSSSKIDLDPEHAQTYQSNGFVVNVNEKPAPMGWILQENNKKLVDPEYAEDIIRVIRISKSGFRRLPEEQGKLLMLGLMKGNEHILHTQNRSFNAMDILLETLEKEYGFDPSKLMDDGVTSRVFEQMQKDAKDKNTVEDLLTINLAMEMIQPLKATLGKSTRHPLLKQLTNPYKVTQNTLKAIIYAFDLKKQEGSPALYLDPETPLSIDEELIDVRINGQLANPDLTNPKNTAALLSIAILVSEQMIVEQLLKDLVLHGIEHPSAQALKSLLNDEELFLALQQQALSLPSNETGPILGLQLPYCEEIVAQLREKLGFNQLVEVVQKLENGESVEMNAHQLDALKKLVSIGDTLQKLETTSGINENSRGINAGLIPVIQKLAPSLYEQLPHETTLDPIGSSKTSGPRVNEAMESDEIDACPFLNGKLGAKTSLQNPHVQEELTPLVKTEQSSGSWCNFFAKAIVSAGVVTAGVIFVLK</sequence>
<dbReference type="EMBL" id="LNZB01000060">
    <property type="protein sequence ID" value="KTD74817.1"/>
    <property type="molecule type" value="Genomic_DNA"/>
</dbReference>
<evidence type="ECO:0000313" key="2">
    <source>
        <dbReference type="Proteomes" id="UP000054729"/>
    </source>
</evidence>
<name>A0A0W1A0D6_9GAMM</name>
<protein>
    <submittedName>
        <fullName evidence="1">Uncharacterized protein</fullName>
    </submittedName>
</protein>
<evidence type="ECO:0000313" key="1">
    <source>
        <dbReference type="EMBL" id="KTD74817.1"/>
    </source>
</evidence>
<proteinExistence type="predicted"/>
<dbReference type="OrthoDB" id="5630700at2"/>
<dbReference type="AlphaFoldDB" id="A0A0W1A0D6"/>
<dbReference type="PATRIC" id="fig|66969.6.peg.3099"/>
<organism evidence="1 2">
    <name type="scientific">Legionella waltersii</name>
    <dbReference type="NCBI Taxonomy" id="66969"/>
    <lineage>
        <taxon>Bacteria</taxon>
        <taxon>Pseudomonadati</taxon>
        <taxon>Pseudomonadota</taxon>
        <taxon>Gammaproteobacteria</taxon>
        <taxon>Legionellales</taxon>
        <taxon>Legionellaceae</taxon>
        <taxon>Legionella</taxon>
    </lineage>
</organism>
<keyword evidence="2" id="KW-1185">Reference proteome</keyword>
<dbReference type="Proteomes" id="UP000054729">
    <property type="component" value="Unassembled WGS sequence"/>
</dbReference>
<comment type="caution">
    <text evidence="1">The sequence shown here is derived from an EMBL/GenBank/DDBJ whole genome shotgun (WGS) entry which is preliminary data.</text>
</comment>
<dbReference type="NCBIfam" id="NF043053">
    <property type="entry name" value="T4SS_Ceg17"/>
    <property type="match status" value="1"/>
</dbReference>